<dbReference type="STRING" id="6211.A0A068YCK8"/>
<dbReference type="Gene3D" id="2.30.29.30">
    <property type="entry name" value="Pleckstrin-homology domain (PH domain)/Phosphotyrosine-binding domain (PTB)"/>
    <property type="match status" value="1"/>
</dbReference>
<dbReference type="SMART" id="SM00229">
    <property type="entry name" value="RasGEFN"/>
    <property type="match status" value="1"/>
</dbReference>
<feature type="region of interest" description="Disordered" evidence="3">
    <location>
        <begin position="316"/>
        <end position="338"/>
    </location>
</feature>
<dbReference type="InterPro" id="IPR011993">
    <property type="entry name" value="PH-like_dom_sf"/>
</dbReference>
<dbReference type="PANTHER" id="PTHR23113:SF363">
    <property type="entry name" value="PROTEIN SON OF SEVENLESS"/>
    <property type="match status" value="1"/>
</dbReference>
<feature type="region of interest" description="Disordered" evidence="3">
    <location>
        <begin position="551"/>
        <end position="578"/>
    </location>
</feature>
<dbReference type="Gene3D" id="1.20.870.10">
    <property type="entry name" value="Son of sevenless (SoS) protein Chain: S domain 1"/>
    <property type="match status" value="1"/>
</dbReference>
<feature type="region of interest" description="Disordered" evidence="3">
    <location>
        <begin position="1366"/>
        <end position="1394"/>
    </location>
</feature>
<keyword evidence="7" id="KW-1185">Reference proteome</keyword>
<dbReference type="GO" id="GO:0005886">
    <property type="term" value="C:plasma membrane"/>
    <property type="evidence" value="ECO:0007669"/>
    <property type="project" value="TreeGrafter"/>
</dbReference>
<dbReference type="CDD" id="cd06224">
    <property type="entry name" value="REM"/>
    <property type="match status" value="1"/>
</dbReference>
<dbReference type="EMBL" id="LN902841">
    <property type="protein sequence ID" value="CDS41010.1"/>
    <property type="molecule type" value="Genomic_DNA"/>
</dbReference>
<feature type="domain" description="N-terminal Ras-GEF" evidence="5">
    <location>
        <begin position="1033"/>
        <end position="1176"/>
    </location>
</feature>
<dbReference type="GO" id="GO:0046982">
    <property type="term" value="F:protein heterodimerization activity"/>
    <property type="evidence" value="ECO:0007669"/>
    <property type="project" value="InterPro"/>
</dbReference>
<dbReference type="OrthoDB" id="546434at2759"/>
<dbReference type="PANTHER" id="PTHR23113">
    <property type="entry name" value="GUANINE NUCLEOTIDE EXCHANGE FACTOR"/>
    <property type="match status" value="1"/>
</dbReference>
<dbReference type="InterPro" id="IPR008937">
    <property type="entry name" value="Ras-like_GEF"/>
</dbReference>
<dbReference type="Gene3D" id="1.10.20.10">
    <property type="entry name" value="Histone, subunit A"/>
    <property type="match status" value="1"/>
</dbReference>
<protein>
    <submittedName>
        <fullName evidence="6">Protein son of sevenless</fullName>
    </submittedName>
</protein>
<dbReference type="PROSITE" id="PS50212">
    <property type="entry name" value="RASGEF_NTER"/>
    <property type="match status" value="1"/>
</dbReference>
<dbReference type="InterPro" id="IPR001895">
    <property type="entry name" value="RASGEF_cat_dom"/>
</dbReference>
<feature type="compositionally biased region" description="Low complexity" evidence="3">
    <location>
        <begin position="1566"/>
        <end position="1579"/>
    </location>
</feature>
<dbReference type="SUPFAM" id="SSF50729">
    <property type="entry name" value="PH domain-like"/>
    <property type="match status" value="1"/>
</dbReference>
<dbReference type="InterPro" id="IPR000651">
    <property type="entry name" value="Ras-like_Gua-exchang_fac_N"/>
</dbReference>
<feature type="region of interest" description="Disordered" evidence="3">
    <location>
        <begin position="1619"/>
        <end position="1721"/>
    </location>
</feature>
<feature type="region of interest" description="Disordered" evidence="3">
    <location>
        <begin position="1502"/>
        <end position="1521"/>
    </location>
</feature>
<dbReference type="Pfam" id="PF00617">
    <property type="entry name" value="RasGEF"/>
    <property type="match status" value="1"/>
</dbReference>
<name>A0A068YCK8_ECHMU</name>
<gene>
    <name evidence="6" type="ORF">EmuJ_000862200</name>
</gene>
<feature type="compositionally biased region" description="Polar residues" evidence="3">
    <location>
        <begin position="316"/>
        <end position="326"/>
    </location>
</feature>
<dbReference type="PROSITE" id="PS50009">
    <property type="entry name" value="RASGEF_CAT"/>
    <property type="match status" value="1"/>
</dbReference>
<accession>A0A068YCK8</accession>
<feature type="region of interest" description="Disordered" evidence="3">
    <location>
        <begin position="1736"/>
        <end position="1797"/>
    </location>
</feature>
<dbReference type="Gene3D" id="1.10.840.10">
    <property type="entry name" value="Ras guanine-nucleotide exchange factors catalytic domain"/>
    <property type="match status" value="1"/>
</dbReference>
<evidence type="ECO:0000256" key="1">
    <source>
        <dbReference type="ARBA" id="ARBA00022658"/>
    </source>
</evidence>
<dbReference type="InterPro" id="IPR009072">
    <property type="entry name" value="Histone-fold"/>
</dbReference>
<proteinExistence type="predicted"/>
<dbReference type="InterPro" id="IPR023578">
    <property type="entry name" value="Ras_GEF_dom_sf"/>
</dbReference>
<feature type="compositionally biased region" description="Pro residues" evidence="3">
    <location>
        <begin position="1683"/>
        <end position="1698"/>
    </location>
</feature>
<evidence type="ECO:0000259" key="4">
    <source>
        <dbReference type="PROSITE" id="PS50009"/>
    </source>
</evidence>
<feature type="region of interest" description="Disordered" evidence="3">
    <location>
        <begin position="1562"/>
        <end position="1599"/>
    </location>
</feature>
<dbReference type="InterPro" id="IPR036964">
    <property type="entry name" value="RASGEF_cat_dom_sf"/>
</dbReference>
<dbReference type="Pfam" id="PF00618">
    <property type="entry name" value="RasGEF_N"/>
    <property type="match status" value="1"/>
</dbReference>
<feature type="domain" description="Ras-GEF" evidence="4">
    <location>
        <begin position="1237"/>
        <end position="1506"/>
    </location>
</feature>
<feature type="compositionally biased region" description="Low complexity" evidence="3">
    <location>
        <begin position="1633"/>
        <end position="1649"/>
    </location>
</feature>
<feature type="compositionally biased region" description="Low complexity" evidence="3">
    <location>
        <begin position="1756"/>
        <end position="1772"/>
    </location>
</feature>
<reference evidence="6" key="1">
    <citation type="journal article" date="2013" name="Nature">
        <title>The genomes of four tapeworm species reveal adaptations to parasitism.</title>
        <authorList>
            <person name="Tsai I.J."/>
            <person name="Zarowiecki M."/>
            <person name="Holroyd N."/>
            <person name="Garciarrubio A."/>
            <person name="Sanchez-Flores A."/>
            <person name="Brooks K.L."/>
            <person name="Tracey A."/>
            <person name="Bobes R.J."/>
            <person name="Fragoso G."/>
            <person name="Sciutto E."/>
            <person name="Aslett M."/>
            <person name="Beasley H."/>
            <person name="Bennett H.M."/>
            <person name="Cai J."/>
            <person name="Camicia F."/>
            <person name="Clark R."/>
            <person name="Cucher M."/>
            <person name="De Silva N."/>
            <person name="Day T.A."/>
            <person name="Deplazes P."/>
            <person name="Estrada K."/>
            <person name="Fernandez C."/>
            <person name="Holland P.W."/>
            <person name="Hou J."/>
            <person name="Hu S."/>
            <person name="Huckvale T."/>
            <person name="Hung S.S."/>
            <person name="Kamenetzky L."/>
            <person name="Keane J.A."/>
            <person name="Kiss F."/>
            <person name="Koziol U."/>
            <person name="Lambert O."/>
            <person name="Liu K."/>
            <person name="Luo X."/>
            <person name="Luo Y."/>
            <person name="Macchiaroli N."/>
            <person name="Nichol S."/>
            <person name="Paps J."/>
            <person name="Parkinson J."/>
            <person name="Pouchkina-Stantcheva N."/>
            <person name="Riddiford N."/>
            <person name="Rosenzvit M."/>
            <person name="Salinas G."/>
            <person name="Wasmuth J.D."/>
            <person name="Zamanian M."/>
            <person name="Zheng Y."/>
            <person name="Cai X."/>
            <person name="Soberon X."/>
            <person name="Olson P.D."/>
            <person name="Laclette J.P."/>
            <person name="Brehm K."/>
            <person name="Berriman M."/>
            <person name="Garciarrubio A."/>
            <person name="Bobes R.J."/>
            <person name="Fragoso G."/>
            <person name="Sanchez-Flores A."/>
            <person name="Estrada K."/>
            <person name="Cevallos M.A."/>
            <person name="Morett E."/>
            <person name="Gonzalez V."/>
            <person name="Portillo T."/>
            <person name="Ochoa-Leyva A."/>
            <person name="Jose M.V."/>
            <person name="Sciutto E."/>
            <person name="Landa A."/>
            <person name="Jimenez L."/>
            <person name="Valdes V."/>
            <person name="Carrero J.C."/>
            <person name="Larralde C."/>
            <person name="Morales-Montor J."/>
            <person name="Limon-Lason J."/>
            <person name="Soberon X."/>
            <person name="Laclette J.P."/>
        </authorList>
    </citation>
    <scope>NUCLEOTIDE SEQUENCE [LARGE SCALE GENOMIC DNA]</scope>
</reference>
<evidence type="ECO:0000259" key="5">
    <source>
        <dbReference type="PROSITE" id="PS50212"/>
    </source>
</evidence>
<evidence type="ECO:0000256" key="3">
    <source>
        <dbReference type="SAM" id="MobiDB-lite"/>
    </source>
</evidence>
<dbReference type="Proteomes" id="UP000017246">
    <property type="component" value="Unassembled WGS sequence"/>
</dbReference>
<dbReference type="GO" id="GO:0007265">
    <property type="term" value="P:Ras protein signal transduction"/>
    <property type="evidence" value="ECO:0007669"/>
    <property type="project" value="TreeGrafter"/>
</dbReference>
<feature type="compositionally biased region" description="Low complexity" evidence="3">
    <location>
        <begin position="1699"/>
        <end position="1721"/>
    </location>
</feature>
<dbReference type="OMA" id="LHEFELY"/>
<keyword evidence="1 2" id="KW-0344">Guanine-nucleotide releasing factor</keyword>
<feature type="compositionally biased region" description="Pro residues" evidence="3">
    <location>
        <begin position="1580"/>
        <end position="1599"/>
    </location>
</feature>
<dbReference type="SMART" id="SM00147">
    <property type="entry name" value="RasGEF"/>
    <property type="match status" value="1"/>
</dbReference>
<evidence type="ECO:0000256" key="2">
    <source>
        <dbReference type="PROSITE-ProRule" id="PRU00168"/>
    </source>
</evidence>
<evidence type="ECO:0000313" key="7">
    <source>
        <dbReference type="Proteomes" id="UP000017246"/>
    </source>
</evidence>
<dbReference type="eggNOG" id="KOG3417">
    <property type="taxonomic scope" value="Eukaryota"/>
</dbReference>
<evidence type="ECO:0000313" key="6">
    <source>
        <dbReference type="EMBL" id="CDS41010.1"/>
    </source>
</evidence>
<reference evidence="6" key="2">
    <citation type="submission" date="2015-11" db="EMBL/GenBank/DDBJ databases">
        <authorList>
            <person name="Zhang Y."/>
            <person name="Guo Z."/>
        </authorList>
    </citation>
    <scope>NUCLEOTIDE SEQUENCE</scope>
</reference>
<sequence>MASSIARHTSTVSLISTASVPREGGALAQALNRYRDQIEAACDKILEKCCMDNKPSAPGDRESAASQAPRVLEDRAREILTQYLIELLSSLVLPEPLPQSIRDVNARLAEGQLCFPDKLMPTKAELEEFHVLAEKGKKVLFASLDLPVDKIFAALKELAGRFNYPTCIYITAVTEKVISNFLKMVVYFEERARSEHVISAVTIQNIFQFYRDRVRSQRKQLDIMFTNNFPQDYNKCVNELVLFLSSSLEQMNLILRVFREPILHSPVCASLHVGSEEAAVREVFRDALDLYNNFRLLLDYLESDCADDLPFTSSPFSNPIPSASQQRETDDSSCRTTTATTENRRLVGRLLIEPAEEIALASYSDSPDPFNNIWRLSERNDVLESLARSSRAIVHTVSRLKTTSTDVTDSRLACLHSLCCPSCRMWDQKEYPSSTAKDVSPPSYNCNALINCFRYLLPRLLFLPIFQFFHFYRLVHALHQQAYDSEDQKLLMLVVDYLLSARLNIKSVLSRYPDLHVQLARLVTTGHLVTAQTSTAPSFCSHQVISPTGINSHHRSCSASPATSMTPPIRRNSSTQHQHQYYRCNTPPLPPQSQPLPPSHQTPMLALSAVFFAGGGYTASPFVVGTPTTTVSGSGTTTVVSEEEVEENVDSMMSTLMSGGVCGVVTKAKLEELERLTGGKDRLLSASVASSTMGKFVMEGRLWVRDEGKRVASERQAYLFTNCLLLCKRMERRTTLAPSMVAVAGTQPLLRVKRRLPLEAAHVIDCVVPVRPRPEAFTGSHPHNSLAECASLLSRCPVSDSNQHLHTTVEDVEQCSFSLEFFGTDQRQLCTTSDGVGGGDGSSAASALSNGGLEMLQGVHFHYLHLETSCLEEKADWMASLLSITTSRVFERYLRTLPKLEIPLRLPSPEKYRFAHPDTPEVIVFESAAGQSSGTATITHRLLQPSLSSRIRSSPTTASVDDPFDSFDELDDEVEVVDVEFFPTTPTDEDSLGGADEDLALPLPASTSSRIHSPHLSSQILTSSGIPSLPSHHRPQIQYATLEKLIERLTYPAYFDAEAVNAFLISYRRFITPEELLDILLERFNVPYPDFTAEERQTESVVEHMKRRFRSGYKRWVQARVVAFLFKWASSPRYFAYDFAPNADLRARLATFLAGVRVRILLPVVQAIEHVLTRGDSITVPVTPITTSIGVAVAITEPKGHHPVRLRATATVDSQQLSQPPPLFSDSFPRIDLLQIHPLELAEQVTLHEFELYRRIEFWEVDGRERSSQDSPNLSACKNFSNKFRDWLVYSILSERNFEDRVVAIQRIIDLMLIFEHHRNLQGRQESKAVLLSAAVFRLKKAFEAASRVRPYRKWVQQLQREGRGSARRVTKASRGLEGGEGPTSVEKASTAPTTTASPCLPYIAMRVSTQLIHLELHQPDRVTPTGAPFDDTSTDAGTGGLINFVKQRRLAAIVERFLQHQLVPYTFPFKLRIQQALVASLEAFTPEDRDFEARMYALSESYEPREPLSEPPQPAPEVERRLSKEAIQAANYLGGLSLKDKLQHEQVATYKAYFSPRQIKSSGRVSSPRLSSPPNSSVPVPPPPPSPPLLASAPAPPPLAPAEQRVVVLWNTRLRQHRAGQQARLTPAHGVATPLPRPLSSPTTASSTGVIHHHCISDGQMESLSNGRLPTCTVPPLTSPLSSPPPPPLPPPPPPPRRQSSSGPSTSSPASASHSPSPLFPLTTVLASTLAGEGAAAGVDGGLPPLPPKPGQWTSSVAAGLSPSASSSNPSRQFFDTLHPENLASTPPLPPRRHFS</sequence>
<organism evidence="6 7">
    <name type="scientific">Echinococcus multilocularis</name>
    <name type="common">Fox tapeworm</name>
    <dbReference type="NCBI Taxonomy" id="6211"/>
    <lineage>
        <taxon>Eukaryota</taxon>
        <taxon>Metazoa</taxon>
        <taxon>Spiralia</taxon>
        <taxon>Lophotrochozoa</taxon>
        <taxon>Platyhelminthes</taxon>
        <taxon>Cestoda</taxon>
        <taxon>Eucestoda</taxon>
        <taxon>Cyclophyllidea</taxon>
        <taxon>Taeniidae</taxon>
        <taxon>Echinococcus</taxon>
    </lineage>
</organism>
<dbReference type="SUPFAM" id="SSF48366">
    <property type="entry name" value="Ras GEF"/>
    <property type="match status" value="1"/>
</dbReference>
<dbReference type="GO" id="GO:0005085">
    <property type="term" value="F:guanyl-nucleotide exchange factor activity"/>
    <property type="evidence" value="ECO:0007669"/>
    <property type="project" value="UniProtKB-KW"/>
</dbReference>